<dbReference type="PANTHER" id="PTHR11538:SF41">
    <property type="entry name" value="PHENYLALANINE--TRNA LIGASE, MITOCHONDRIAL"/>
    <property type="match status" value="1"/>
</dbReference>
<evidence type="ECO:0000256" key="11">
    <source>
        <dbReference type="ARBA" id="ARBA00031194"/>
    </source>
</evidence>
<dbReference type="EC" id="6.1.1.20" evidence="3"/>
<comment type="function">
    <text evidence="13">Is responsible for the charging of tRNA(Phe) with phenylalanine in mitochondrial translation.</text>
</comment>
<evidence type="ECO:0000256" key="8">
    <source>
        <dbReference type="ARBA" id="ARBA00022946"/>
    </source>
</evidence>
<keyword evidence="4 15" id="KW-0436">Ligase</keyword>
<evidence type="ECO:0000256" key="7">
    <source>
        <dbReference type="ARBA" id="ARBA00022917"/>
    </source>
</evidence>
<evidence type="ECO:0000256" key="10">
    <source>
        <dbReference type="ARBA" id="ARBA00023146"/>
    </source>
</evidence>
<dbReference type="GO" id="GO:0000049">
    <property type="term" value="F:tRNA binding"/>
    <property type="evidence" value="ECO:0007669"/>
    <property type="project" value="InterPro"/>
</dbReference>
<evidence type="ECO:0000256" key="3">
    <source>
        <dbReference type="ARBA" id="ARBA00012814"/>
    </source>
</evidence>
<evidence type="ECO:0000256" key="1">
    <source>
        <dbReference type="ARBA" id="ARBA00004305"/>
    </source>
</evidence>
<dbReference type="PROSITE" id="PS51447">
    <property type="entry name" value="FDX_ACB"/>
    <property type="match status" value="1"/>
</dbReference>
<evidence type="ECO:0000256" key="9">
    <source>
        <dbReference type="ARBA" id="ARBA00023128"/>
    </source>
</evidence>
<comment type="subcellular location">
    <subcellularLocation>
        <location evidence="1">Mitochondrion matrix</location>
    </subcellularLocation>
</comment>
<dbReference type="Gene3D" id="3.30.70.380">
    <property type="entry name" value="Ferrodoxin-fold anticodon-binding domain"/>
    <property type="match status" value="1"/>
</dbReference>
<keyword evidence="16" id="KW-1185">Reference proteome</keyword>
<evidence type="ECO:0000256" key="5">
    <source>
        <dbReference type="ARBA" id="ARBA00022741"/>
    </source>
</evidence>
<dbReference type="InterPro" id="IPR005121">
    <property type="entry name" value="Fdx_antiC-bd"/>
</dbReference>
<comment type="catalytic activity">
    <reaction evidence="12">
        <text>tRNA(Phe) + L-phenylalanine + ATP = L-phenylalanyl-tRNA(Phe) + AMP + diphosphate + H(+)</text>
        <dbReference type="Rhea" id="RHEA:19413"/>
        <dbReference type="Rhea" id="RHEA-COMP:9668"/>
        <dbReference type="Rhea" id="RHEA-COMP:9699"/>
        <dbReference type="ChEBI" id="CHEBI:15378"/>
        <dbReference type="ChEBI" id="CHEBI:30616"/>
        <dbReference type="ChEBI" id="CHEBI:33019"/>
        <dbReference type="ChEBI" id="CHEBI:58095"/>
        <dbReference type="ChEBI" id="CHEBI:78442"/>
        <dbReference type="ChEBI" id="CHEBI:78531"/>
        <dbReference type="ChEBI" id="CHEBI:456215"/>
        <dbReference type="EC" id="6.1.1.20"/>
    </reaction>
</comment>
<evidence type="ECO:0000256" key="12">
    <source>
        <dbReference type="ARBA" id="ARBA00049255"/>
    </source>
</evidence>
<comment type="caution">
    <text evidence="15">The sequence shown here is derived from an EMBL/GenBank/DDBJ whole genome shotgun (WGS) entry which is preliminary data.</text>
</comment>
<dbReference type="InterPro" id="IPR045864">
    <property type="entry name" value="aa-tRNA-synth_II/BPL/LPL"/>
</dbReference>
<organism evidence="15 16">
    <name type="scientific">Phtheirospermum japonicum</name>
    <dbReference type="NCBI Taxonomy" id="374723"/>
    <lineage>
        <taxon>Eukaryota</taxon>
        <taxon>Viridiplantae</taxon>
        <taxon>Streptophyta</taxon>
        <taxon>Embryophyta</taxon>
        <taxon>Tracheophyta</taxon>
        <taxon>Spermatophyta</taxon>
        <taxon>Magnoliopsida</taxon>
        <taxon>eudicotyledons</taxon>
        <taxon>Gunneridae</taxon>
        <taxon>Pentapetalae</taxon>
        <taxon>asterids</taxon>
        <taxon>lamiids</taxon>
        <taxon>Lamiales</taxon>
        <taxon>Orobanchaceae</taxon>
        <taxon>Orobanchaceae incertae sedis</taxon>
        <taxon>Phtheirospermum</taxon>
    </lineage>
</organism>
<dbReference type="Gene3D" id="3.30.930.10">
    <property type="entry name" value="Bira Bifunctional Protein, Domain 2"/>
    <property type="match status" value="2"/>
</dbReference>
<protein>
    <recommendedName>
        <fullName evidence="3">phenylalanine--tRNA ligase</fullName>
        <ecNumber evidence="3">6.1.1.20</ecNumber>
    </recommendedName>
    <alternativeName>
        <fullName evidence="11">Phenylalanyl-tRNA synthetase</fullName>
    </alternativeName>
</protein>
<evidence type="ECO:0000256" key="4">
    <source>
        <dbReference type="ARBA" id="ARBA00022598"/>
    </source>
</evidence>
<dbReference type="EMBL" id="BMAC01000645">
    <property type="protein sequence ID" value="GFQ00866.1"/>
    <property type="molecule type" value="Genomic_DNA"/>
</dbReference>
<proteinExistence type="inferred from homology"/>
<dbReference type="SUPFAM" id="SSF55681">
    <property type="entry name" value="Class II aaRS and biotin synthetases"/>
    <property type="match status" value="1"/>
</dbReference>
<dbReference type="OrthoDB" id="4457at2759"/>
<name>A0A830D0V3_9LAMI</name>
<sequence>MAFSLANSTLFSKSAIFINRRSLTYCLHFSSVSTSSAAALPSDKPHSPKKWRRPVAASLVELGGVKLAREEIVKDDPTNNVPDSIFSKLGMQLHRRDQHPLGILNNAIYDYFDTNYPNKFDKFDNLSPIVSVKANFDDVLVPADHVSRSYNDTYYVDSQTVLRCHTSAHQAELLRQGHTHFLVTGDVYRRDSIDSTHYPVFHQMEGVRVFSPADWEGSDTDATSYAAEDLKKCLEGLARHLFGTEKWLEVLGCGVMEHEILKRSGRTDNVAWAFGLGLERLAMVLFDIPDIRLFWTADKRFTSQFTKGQLGVKFKPFSKYPPCYKDMSFWISDSFTENNLCEVVRGIAGDLVEEVKLIDNFTNKKGMTSHCYRIAYRSMERSLTDEEINDLQWKVREQVETKLKVVLR</sequence>
<dbReference type="InterPro" id="IPR002319">
    <property type="entry name" value="Phenylalanyl-tRNA_Synthase"/>
</dbReference>
<dbReference type="FunFam" id="3.30.930.10:FF:000082">
    <property type="entry name" value="Phenylalanine--tRNA ligase chloroplastic/mitochondrial"/>
    <property type="match status" value="1"/>
</dbReference>
<evidence type="ECO:0000256" key="6">
    <source>
        <dbReference type="ARBA" id="ARBA00022840"/>
    </source>
</evidence>
<dbReference type="FunFam" id="3.30.70.380:FF:000003">
    <property type="entry name" value="Phenylalanine--tRNA ligase chloroplastic/mitochondrial"/>
    <property type="match status" value="1"/>
</dbReference>
<accession>A0A830D0V3</accession>
<evidence type="ECO:0000313" key="15">
    <source>
        <dbReference type="EMBL" id="GFQ00866.1"/>
    </source>
</evidence>
<feature type="domain" description="FDX-ACB" evidence="14">
    <location>
        <begin position="318"/>
        <end position="408"/>
    </location>
</feature>
<reference evidence="15" key="1">
    <citation type="submission" date="2020-07" db="EMBL/GenBank/DDBJ databases">
        <title>Ethylene signaling mediates host invasion by parasitic plants.</title>
        <authorList>
            <person name="Yoshida S."/>
        </authorList>
    </citation>
    <scope>NUCLEOTIDE SEQUENCE</scope>
    <source>
        <strain evidence="15">Okayama</strain>
    </source>
</reference>
<dbReference type="PANTHER" id="PTHR11538">
    <property type="entry name" value="PHENYLALANYL-TRNA SYNTHETASE"/>
    <property type="match status" value="1"/>
</dbReference>
<dbReference type="GO" id="GO:0006432">
    <property type="term" value="P:phenylalanyl-tRNA aminoacylation"/>
    <property type="evidence" value="ECO:0007669"/>
    <property type="project" value="TreeGrafter"/>
</dbReference>
<dbReference type="Pfam" id="PF01409">
    <property type="entry name" value="tRNA-synt_2d"/>
    <property type="match status" value="1"/>
</dbReference>
<dbReference type="AlphaFoldDB" id="A0A830D0V3"/>
<dbReference type="SUPFAM" id="SSF54991">
    <property type="entry name" value="Anticodon-binding domain of PheRS"/>
    <property type="match status" value="1"/>
</dbReference>
<keyword evidence="7" id="KW-0648">Protein biosynthesis</keyword>
<comment type="similarity">
    <text evidence="2">Belongs to the class-II aminoacyl-tRNA synthetase family.</text>
</comment>
<keyword evidence="10" id="KW-0030">Aminoacyl-tRNA synthetase</keyword>
<keyword evidence="8" id="KW-0809">Transit peptide</keyword>
<keyword evidence="5" id="KW-0547">Nucleotide-binding</keyword>
<dbReference type="GO" id="GO:0004826">
    <property type="term" value="F:phenylalanine-tRNA ligase activity"/>
    <property type="evidence" value="ECO:0007669"/>
    <property type="project" value="UniProtKB-EC"/>
</dbReference>
<dbReference type="Pfam" id="PF03147">
    <property type="entry name" value="FDX-ACB"/>
    <property type="match status" value="1"/>
</dbReference>
<dbReference type="GO" id="GO:0005759">
    <property type="term" value="C:mitochondrial matrix"/>
    <property type="evidence" value="ECO:0007669"/>
    <property type="project" value="UniProtKB-SubCell"/>
</dbReference>
<dbReference type="GO" id="GO:0005524">
    <property type="term" value="F:ATP binding"/>
    <property type="evidence" value="ECO:0007669"/>
    <property type="project" value="UniProtKB-KW"/>
</dbReference>
<dbReference type="Proteomes" id="UP000653305">
    <property type="component" value="Unassembled WGS sequence"/>
</dbReference>
<evidence type="ECO:0000313" key="16">
    <source>
        <dbReference type="Proteomes" id="UP000653305"/>
    </source>
</evidence>
<evidence type="ECO:0000259" key="14">
    <source>
        <dbReference type="PROSITE" id="PS51447"/>
    </source>
</evidence>
<keyword evidence="6" id="KW-0067">ATP-binding</keyword>
<dbReference type="InterPro" id="IPR036690">
    <property type="entry name" value="Fdx_antiC-bd_sf"/>
</dbReference>
<gene>
    <name evidence="15" type="ORF">PHJA_002230500</name>
</gene>
<keyword evidence="9" id="KW-0496">Mitochondrion</keyword>
<evidence type="ECO:0000256" key="2">
    <source>
        <dbReference type="ARBA" id="ARBA00008226"/>
    </source>
</evidence>
<dbReference type="SMART" id="SM00896">
    <property type="entry name" value="FDX-ACB"/>
    <property type="match status" value="1"/>
</dbReference>
<evidence type="ECO:0000256" key="13">
    <source>
        <dbReference type="ARBA" id="ARBA00057761"/>
    </source>
</evidence>